<dbReference type="GO" id="GO:0005739">
    <property type="term" value="C:mitochondrion"/>
    <property type="evidence" value="ECO:0007669"/>
    <property type="project" value="TreeGrafter"/>
</dbReference>
<evidence type="ECO:0000256" key="3">
    <source>
        <dbReference type="ARBA" id="ARBA00022692"/>
    </source>
</evidence>
<dbReference type="GO" id="GO:0061668">
    <property type="term" value="P:mitochondrial ribosome assembly"/>
    <property type="evidence" value="ECO:0007669"/>
    <property type="project" value="TreeGrafter"/>
</dbReference>
<evidence type="ECO:0000313" key="7">
    <source>
        <dbReference type="EMBL" id="KAJ8938440.1"/>
    </source>
</evidence>
<protein>
    <recommendedName>
        <fullName evidence="9">Mpv17-like protein 2</fullName>
    </recommendedName>
</protein>
<feature type="transmembrane region" description="Helical" evidence="6">
    <location>
        <begin position="73"/>
        <end position="89"/>
    </location>
</feature>
<evidence type="ECO:0000256" key="2">
    <source>
        <dbReference type="ARBA" id="ARBA00006824"/>
    </source>
</evidence>
<reference evidence="7" key="1">
    <citation type="journal article" date="2023" name="Insect Mol. Biol.">
        <title>Genome sequencing provides insights into the evolution of gene families encoding plant cell wall-degrading enzymes in longhorned beetles.</title>
        <authorList>
            <person name="Shin N.R."/>
            <person name="Okamura Y."/>
            <person name="Kirsch R."/>
            <person name="Pauchet Y."/>
        </authorList>
    </citation>
    <scope>NUCLEOTIDE SEQUENCE</scope>
    <source>
        <strain evidence="7">RBIC_L_NR</strain>
    </source>
</reference>
<dbReference type="PANTHER" id="PTHR11266:SF8">
    <property type="entry name" value="MPV17-LIKE PROTEIN 2"/>
    <property type="match status" value="1"/>
</dbReference>
<dbReference type="GO" id="GO:0016020">
    <property type="term" value="C:membrane"/>
    <property type="evidence" value="ECO:0007669"/>
    <property type="project" value="UniProtKB-SubCell"/>
</dbReference>
<gene>
    <name evidence="7" type="ORF">NQ314_011476</name>
</gene>
<evidence type="ECO:0008006" key="9">
    <source>
        <dbReference type="Google" id="ProtNLM"/>
    </source>
</evidence>
<evidence type="ECO:0000256" key="6">
    <source>
        <dbReference type="RuleBase" id="RU363053"/>
    </source>
</evidence>
<comment type="similarity">
    <text evidence="2 6">Belongs to the peroxisomal membrane protein PXMP2/4 family.</text>
</comment>
<keyword evidence="3 6" id="KW-0812">Transmembrane</keyword>
<feature type="transmembrane region" description="Helical" evidence="6">
    <location>
        <begin position="109"/>
        <end position="130"/>
    </location>
</feature>
<sequence length="205" mass="23604">MCVGIKIKIVKAIKNTIVPKFCEFVTKAFNEKYLLLTNVVISVSLSGLGDVLEQHYEILTNQVQEWDKIRTRNMSLSGGSVGIVCHYWYQYLDKFLPGYTLRIVLKKIVVDQLMGSPIFISTFFITVAVLNSSTKEKCIQEIKDKAWKLYIAEWAIWPPAQFINFYLLPTKYRVLFDNTVSLGYDVYTSSVVHKNPIKETNEKNT</sequence>
<dbReference type="InterPro" id="IPR007248">
    <property type="entry name" value="Mpv17_PMP22"/>
</dbReference>
<dbReference type="PANTHER" id="PTHR11266">
    <property type="entry name" value="PEROXISOMAL MEMBRANE PROTEIN 2, PXMP2 MPV17"/>
    <property type="match status" value="1"/>
</dbReference>
<keyword evidence="5 6" id="KW-0472">Membrane</keyword>
<organism evidence="7 8">
    <name type="scientific">Rhamnusium bicolor</name>
    <dbReference type="NCBI Taxonomy" id="1586634"/>
    <lineage>
        <taxon>Eukaryota</taxon>
        <taxon>Metazoa</taxon>
        <taxon>Ecdysozoa</taxon>
        <taxon>Arthropoda</taxon>
        <taxon>Hexapoda</taxon>
        <taxon>Insecta</taxon>
        <taxon>Pterygota</taxon>
        <taxon>Neoptera</taxon>
        <taxon>Endopterygota</taxon>
        <taxon>Coleoptera</taxon>
        <taxon>Polyphaga</taxon>
        <taxon>Cucujiformia</taxon>
        <taxon>Chrysomeloidea</taxon>
        <taxon>Cerambycidae</taxon>
        <taxon>Lepturinae</taxon>
        <taxon>Rhagiini</taxon>
        <taxon>Rhamnusium</taxon>
    </lineage>
</organism>
<dbReference type="AlphaFoldDB" id="A0AAV8XHX0"/>
<keyword evidence="8" id="KW-1185">Reference proteome</keyword>
<evidence type="ECO:0000256" key="1">
    <source>
        <dbReference type="ARBA" id="ARBA00004141"/>
    </source>
</evidence>
<comment type="caution">
    <text evidence="7">The sequence shown here is derived from an EMBL/GenBank/DDBJ whole genome shotgun (WGS) entry which is preliminary data.</text>
</comment>
<proteinExistence type="inferred from homology"/>
<comment type="subcellular location">
    <subcellularLocation>
        <location evidence="1">Membrane</location>
        <topology evidence="1">Multi-pass membrane protein</topology>
    </subcellularLocation>
</comment>
<evidence type="ECO:0000313" key="8">
    <source>
        <dbReference type="Proteomes" id="UP001162156"/>
    </source>
</evidence>
<dbReference type="Pfam" id="PF04117">
    <property type="entry name" value="Mpv17_PMP22"/>
    <property type="match status" value="1"/>
</dbReference>
<dbReference type="Proteomes" id="UP001162156">
    <property type="component" value="Unassembled WGS sequence"/>
</dbReference>
<evidence type="ECO:0000256" key="5">
    <source>
        <dbReference type="ARBA" id="ARBA00023136"/>
    </source>
</evidence>
<dbReference type="EMBL" id="JANEYF010003187">
    <property type="protein sequence ID" value="KAJ8938440.1"/>
    <property type="molecule type" value="Genomic_DNA"/>
</dbReference>
<evidence type="ECO:0000256" key="4">
    <source>
        <dbReference type="ARBA" id="ARBA00022989"/>
    </source>
</evidence>
<name>A0AAV8XHX0_9CUCU</name>
<accession>A0AAV8XHX0</accession>
<keyword evidence="4 6" id="KW-1133">Transmembrane helix</keyword>